<keyword evidence="1" id="KW-0812">Transmembrane</keyword>
<keyword evidence="3" id="KW-1185">Reference proteome</keyword>
<dbReference type="InterPro" id="IPR021055">
    <property type="entry name" value="T4BSS_IcmL/DotI"/>
</dbReference>
<reference evidence="2 3" key="1">
    <citation type="journal article" date="2018" name="Arch. Microbiol.">
        <title>New insights into the metabolic potential of the phototrophic purple bacterium Rhodopila globiformis DSM 161(T) from its draft genome sequence and evidence for a vanadium-dependent nitrogenase.</title>
        <authorList>
            <person name="Imhoff J.F."/>
            <person name="Rahn T."/>
            <person name="Kunzel S."/>
            <person name="Neulinger S.C."/>
        </authorList>
    </citation>
    <scope>NUCLEOTIDE SEQUENCE [LARGE SCALE GENOMIC DNA]</scope>
    <source>
        <strain evidence="2 3">DSM 161</strain>
    </source>
</reference>
<comment type="caution">
    <text evidence="2">The sequence shown here is derived from an EMBL/GenBank/DDBJ whole genome shotgun (WGS) entry which is preliminary data.</text>
</comment>
<keyword evidence="1" id="KW-0472">Membrane</keyword>
<organism evidence="2 3">
    <name type="scientific">Rhodopila globiformis</name>
    <name type="common">Rhodopseudomonas globiformis</name>
    <dbReference type="NCBI Taxonomy" id="1071"/>
    <lineage>
        <taxon>Bacteria</taxon>
        <taxon>Pseudomonadati</taxon>
        <taxon>Pseudomonadota</taxon>
        <taxon>Alphaproteobacteria</taxon>
        <taxon>Acetobacterales</taxon>
        <taxon>Acetobacteraceae</taxon>
        <taxon>Rhodopila</taxon>
    </lineage>
</organism>
<dbReference type="AlphaFoldDB" id="A0A2S6NHQ8"/>
<dbReference type="CDD" id="cd16385">
    <property type="entry name" value="IcmL"/>
    <property type="match status" value="1"/>
</dbReference>
<accession>A0A2S6NHQ8</accession>
<dbReference type="EMBL" id="NHRY01000128">
    <property type="protein sequence ID" value="PPQ34131.1"/>
    <property type="molecule type" value="Genomic_DNA"/>
</dbReference>
<gene>
    <name evidence="2" type="ORF">CCS01_12160</name>
</gene>
<keyword evidence="1" id="KW-1133">Transmembrane helix</keyword>
<dbReference type="RefSeq" id="WP_104519119.1">
    <property type="nucleotide sequence ID" value="NZ_NHRY01000128.1"/>
</dbReference>
<dbReference type="Pfam" id="PF11393">
    <property type="entry name" value="T4BSS_DotI_IcmL"/>
    <property type="match status" value="1"/>
</dbReference>
<evidence type="ECO:0000256" key="1">
    <source>
        <dbReference type="SAM" id="Phobius"/>
    </source>
</evidence>
<feature type="transmembrane region" description="Helical" evidence="1">
    <location>
        <begin position="21"/>
        <end position="42"/>
    </location>
</feature>
<evidence type="ECO:0008006" key="4">
    <source>
        <dbReference type="Google" id="ProtNLM"/>
    </source>
</evidence>
<evidence type="ECO:0000313" key="3">
    <source>
        <dbReference type="Proteomes" id="UP000239724"/>
    </source>
</evidence>
<dbReference type="Proteomes" id="UP000239724">
    <property type="component" value="Unassembled WGS sequence"/>
</dbReference>
<dbReference type="OrthoDB" id="8439889at2"/>
<protein>
    <recommendedName>
        <fullName evidence="4">Type IV secretion protein DotI</fullName>
    </recommendedName>
</protein>
<evidence type="ECO:0000313" key="2">
    <source>
        <dbReference type="EMBL" id="PPQ34131.1"/>
    </source>
</evidence>
<sequence length="209" mass="23382">MRNQAAAVSRRLSDPDFQGALVNRCILLTLGMGAMMCVSLLYDAWMWTHPVPPRYFFTDGKHAPRPVVGLDSPIVDDTQLLDWTVQAILAPYNVDYYNYPVQLNTASRRFTLRGWNTFAGSFIGRGNFDELKRARLLCHAQSQRAAVIHQTSYMQGALAYQIQVPITQTCENANQTSSNNLMITALVIRTNDDDHPDGLAIDQLVAAPH</sequence>
<proteinExistence type="predicted"/>
<name>A0A2S6NHQ8_RHOGL</name>